<dbReference type="PANTHER" id="PTHR16509">
    <property type="match status" value="1"/>
</dbReference>
<dbReference type="SUPFAM" id="SSF56300">
    <property type="entry name" value="Metallo-dependent phosphatases"/>
    <property type="match status" value="1"/>
</dbReference>
<accession>A0A1M4TS16</accession>
<dbReference type="OrthoDB" id="9816081at2"/>
<feature type="chain" id="PRO_5013132766" evidence="1">
    <location>
        <begin position="22"/>
        <end position="293"/>
    </location>
</feature>
<dbReference type="EMBL" id="FQUM01000001">
    <property type="protein sequence ID" value="SHE47243.1"/>
    <property type="molecule type" value="Genomic_DNA"/>
</dbReference>
<keyword evidence="4" id="KW-1185">Reference proteome</keyword>
<dbReference type="Proteomes" id="UP000184164">
    <property type="component" value="Unassembled WGS sequence"/>
</dbReference>
<dbReference type="InterPro" id="IPR029052">
    <property type="entry name" value="Metallo-depent_PP-like"/>
</dbReference>
<gene>
    <name evidence="3" type="ORF">SAMN05444274_101448</name>
</gene>
<reference evidence="3 4" key="1">
    <citation type="submission" date="2016-11" db="EMBL/GenBank/DDBJ databases">
        <authorList>
            <person name="Jaros S."/>
            <person name="Januszkiewicz K."/>
            <person name="Wedrychowicz H."/>
        </authorList>
    </citation>
    <scope>NUCLEOTIDE SEQUENCE [LARGE SCALE GENOMIC DNA]</scope>
    <source>
        <strain evidence="3 4">DSM 26910</strain>
    </source>
</reference>
<evidence type="ECO:0000256" key="1">
    <source>
        <dbReference type="SAM" id="SignalP"/>
    </source>
</evidence>
<dbReference type="Gene3D" id="3.60.21.10">
    <property type="match status" value="1"/>
</dbReference>
<organism evidence="3 4">
    <name type="scientific">Mariniphaga anaerophila</name>
    <dbReference type="NCBI Taxonomy" id="1484053"/>
    <lineage>
        <taxon>Bacteria</taxon>
        <taxon>Pseudomonadati</taxon>
        <taxon>Bacteroidota</taxon>
        <taxon>Bacteroidia</taxon>
        <taxon>Marinilabiliales</taxon>
        <taxon>Prolixibacteraceae</taxon>
        <taxon>Mariniphaga</taxon>
    </lineage>
</organism>
<dbReference type="RefSeq" id="WP_083570522.1">
    <property type="nucleotide sequence ID" value="NZ_FQUM01000001.1"/>
</dbReference>
<evidence type="ECO:0000313" key="4">
    <source>
        <dbReference type="Proteomes" id="UP000184164"/>
    </source>
</evidence>
<dbReference type="PANTHER" id="PTHR16509:SF1">
    <property type="entry name" value="MANGANESE-DEPENDENT ADP-RIBOSE_CDP-ALCOHOL DIPHOSPHATASE"/>
    <property type="match status" value="1"/>
</dbReference>
<dbReference type="STRING" id="1484053.SAMN05444274_101448"/>
<dbReference type="Pfam" id="PF00149">
    <property type="entry name" value="Metallophos"/>
    <property type="match status" value="1"/>
</dbReference>
<dbReference type="GO" id="GO:0016787">
    <property type="term" value="F:hydrolase activity"/>
    <property type="evidence" value="ECO:0007669"/>
    <property type="project" value="InterPro"/>
</dbReference>
<dbReference type="AlphaFoldDB" id="A0A1M4TS16"/>
<feature type="domain" description="Calcineurin-like phosphoesterase" evidence="2">
    <location>
        <begin position="24"/>
        <end position="241"/>
    </location>
</feature>
<proteinExistence type="predicted"/>
<dbReference type="InterPro" id="IPR004843">
    <property type="entry name" value="Calcineurin-like_PHP"/>
</dbReference>
<name>A0A1M4TS16_9BACT</name>
<keyword evidence="1" id="KW-0732">Signal</keyword>
<feature type="signal peptide" evidence="1">
    <location>
        <begin position="1"/>
        <end position="21"/>
    </location>
</feature>
<evidence type="ECO:0000313" key="3">
    <source>
        <dbReference type="EMBL" id="SHE47243.1"/>
    </source>
</evidence>
<protein>
    <submittedName>
        <fullName evidence="3">Calcineurin-like phosphoesterase</fullName>
    </submittedName>
</protein>
<evidence type="ECO:0000259" key="2">
    <source>
        <dbReference type="Pfam" id="PF00149"/>
    </source>
</evidence>
<sequence>MKLISFLIILNVSVFSMNARAQIKFGIFADCQYCDCAPRNTRFYQNSLQKLETAVTHFNEDEELEFVVNLGDLIDRDFESFDKTTTVLEKLKTPVFHVIGNHDLEVKEEHRKLVPEKLGMQKLFYTIEKENWVFIFLNGNDISFHSDNPETVLLAKEMTAKLEKNGRPNYHPWNGGIGILQLRWLNNQLALAQKQNKKAVLFCHYPLLPHESHTLWNSEEVLAVLKEYSCVKLWMNGHNHAGNYAFQNGIHFVNLKGMVESETENAFAEVVLTQKQIRIEGFGKEESRKLNIE</sequence>